<accession>A0A7Z8ZVU9</accession>
<dbReference type="AlphaFoldDB" id="A0A7Z8ZVU9"/>
<evidence type="ECO:0000313" key="2">
    <source>
        <dbReference type="Proteomes" id="UP000269903"/>
    </source>
</evidence>
<evidence type="ECO:0000313" key="1">
    <source>
        <dbReference type="EMBL" id="VEF07528.1"/>
    </source>
</evidence>
<dbReference type="RefSeq" id="WP_197718036.1">
    <property type="nucleotide sequence ID" value="NZ_LR134317.1"/>
</dbReference>
<name>A0A7Z8ZVU9_STRSZ</name>
<dbReference type="Proteomes" id="UP000269903">
    <property type="component" value="Chromosome"/>
</dbReference>
<sequence length="215" mass="25301">MGIKDTKSEILDRIEALGGNISSVAGKSLAEDLCSITFETVLYRKNVDTPWASADDEEPIEGLGDFIDKNIELYKGNKEVFFNKLYEKYFILTEEPYGQYFWRGEMFTPFQEGSEDFEEWNDMFKEDIYSFKEILEVTQSKDTDFVHLFYGYGYPDCIYVASQDINPENPTVFATDHEEWFIEIDNEGDLGKYLQSFWTKKELRDYIEHKIDSWL</sequence>
<proteinExistence type="predicted"/>
<reference evidence="1 2" key="1">
    <citation type="submission" date="2018-12" db="EMBL/GenBank/DDBJ databases">
        <authorList>
            <consortium name="Pathogen Informatics"/>
        </authorList>
    </citation>
    <scope>NUCLEOTIDE SEQUENCE [LARGE SCALE GENOMIC DNA]</scope>
    <source>
        <strain evidence="1 2">NCTC6180</strain>
    </source>
</reference>
<protein>
    <submittedName>
        <fullName evidence="1">Uncharacterized protein</fullName>
    </submittedName>
</protein>
<organism evidence="1 2">
    <name type="scientific">Streptococcus equi subsp. zooepidemicus</name>
    <dbReference type="NCBI Taxonomy" id="40041"/>
    <lineage>
        <taxon>Bacteria</taxon>
        <taxon>Bacillati</taxon>
        <taxon>Bacillota</taxon>
        <taxon>Bacilli</taxon>
        <taxon>Lactobacillales</taxon>
        <taxon>Streptococcaceae</taxon>
        <taxon>Streptococcus</taxon>
    </lineage>
</organism>
<gene>
    <name evidence="1" type="ORF">NCTC6180_01169</name>
</gene>
<dbReference type="EMBL" id="LR134317">
    <property type="protein sequence ID" value="VEF07528.1"/>
    <property type="molecule type" value="Genomic_DNA"/>
</dbReference>